<dbReference type="AlphaFoldDB" id="A0A9Q8Y3W8"/>
<proteinExistence type="predicted"/>
<feature type="transmembrane region" description="Helical" evidence="1">
    <location>
        <begin position="6"/>
        <end position="26"/>
    </location>
</feature>
<dbReference type="EMBL" id="CP086400">
    <property type="protein sequence ID" value="USJ21628.1"/>
    <property type="molecule type" value="Genomic_DNA"/>
</dbReference>
<evidence type="ECO:0000313" key="2">
    <source>
        <dbReference type="EMBL" id="USJ21628.1"/>
    </source>
</evidence>
<keyword evidence="1" id="KW-0472">Membrane</keyword>
<gene>
    <name evidence="2" type="ORF">LMK00_12070</name>
</gene>
<sequence>MINVLLTSVIAPVITGIVLELFSRWLDKKDNDN</sequence>
<accession>A0A9Q8Y3W8</accession>
<keyword evidence="2" id="KW-0614">Plasmid</keyword>
<dbReference type="RefSeq" id="WP_017370351.1">
    <property type="nucleotide sequence ID" value="NZ_AP017399.1"/>
</dbReference>
<organism evidence="2 3">
    <name type="scientific">Lactococcus formosensis</name>
    <dbReference type="NCBI Taxonomy" id="1281486"/>
    <lineage>
        <taxon>Bacteria</taxon>
        <taxon>Bacillati</taxon>
        <taxon>Bacillota</taxon>
        <taxon>Bacilli</taxon>
        <taxon>Lactobacillales</taxon>
        <taxon>Streptococcaceae</taxon>
        <taxon>Lactococcus</taxon>
    </lineage>
</organism>
<dbReference type="NCBIfam" id="NF033608">
    <property type="entry name" value="type_I_tox_Fst"/>
    <property type="match status" value="1"/>
</dbReference>
<reference evidence="2" key="1">
    <citation type="journal article" date="2022" name="Front. Microbiol.">
        <title>Feed Insects as a Reservoir of Granadaene-Producing Lactococci.</title>
        <authorList>
            <person name="Neuzil-Bunesova V."/>
            <person name="Ramirez Garcia A."/>
            <person name="Modrackova N."/>
            <person name="Makovska M."/>
            <person name="Sabolova M."/>
            <person name="Sproer C."/>
            <person name="Bunk B."/>
            <person name="Blom J."/>
            <person name="Schwab C."/>
        </authorList>
    </citation>
    <scope>NUCLEOTIDE SEQUENCE</scope>
    <source>
        <strain evidence="2">I4/6O</strain>
    </source>
</reference>
<evidence type="ECO:0000313" key="3">
    <source>
        <dbReference type="Proteomes" id="UP001056730"/>
    </source>
</evidence>
<dbReference type="Proteomes" id="UP001056730">
    <property type="component" value="Plasmid p4"/>
</dbReference>
<dbReference type="KEGG" id="lfo:LMK00_12070"/>
<evidence type="ECO:0000256" key="1">
    <source>
        <dbReference type="SAM" id="Phobius"/>
    </source>
</evidence>
<keyword evidence="1" id="KW-0812">Transmembrane</keyword>
<protein>
    <submittedName>
        <fullName evidence="2">Type I toxin-antitoxin system Fst family toxin</fullName>
    </submittedName>
</protein>
<geneLocation type="plasmid" evidence="2 3">
    <name>p4</name>
</geneLocation>
<keyword evidence="1" id="KW-1133">Transmembrane helix</keyword>
<name>A0A9Q8Y3W8_9LACT</name>